<evidence type="ECO:0000313" key="2">
    <source>
        <dbReference type="Proteomes" id="UP000886595"/>
    </source>
</evidence>
<organism evidence="1 2">
    <name type="scientific">Brassica carinata</name>
    <name type="common">Ethiopian mustard</name>
    <name type="synonym">Abyssinian cabbage</name>
    <dbReference type="NCBI Taxonomy" id="52824"/>
    <lineage>
        <taxon>Eukaryota</taxon>
        <taxon>Viridiplantae</taxon>
        <taxon>Streptophyta</taxon>
        <taxon>Embryophyta</taxon>
        <taxon>Tracheophyta</taxon>
        <taxon>Spermatophyta</taxon>
        <taxon>Magnoliopsida</taxon>
        <taxon>eudicotyledons</taxon>
        <taxon>Gunneridae</taxon>
        <taxon>Pentapetalae</taxon>
        <taxon>rosids</taxon>
        <taxon>malvids</taxon>
        <taxon>Brassicales</taxon>
        <taxon>Brassicaceae</taxon>
        <taxon>Brassiceae</taxon>
        <taxon>Brassica</taxon>
    </lineage>
</organism>
<keyword evidence="2" id="KW-1185">Reference proteome</keyword>
<comment type="caution">
    <text evidence="1">The sequence shown here is derived from an EMBL/GenBank/DDBJ whole genome shotgun (WGS) entry which is preliminary data.</text>
</comment>
<proteinExistence type="predicted"/>
<evidence type="ECO:0000313" key="1">
    <source>
        <dbReference type="EMBL" id="KAG2311874.1"/>
    </source>
</evidence>
<dbReference type="OrthoDB" id="1091705at2759"/>
<dbReference type="Proteomes" id="UP000886595">
    <property type="component" value="Unassembled WGS sequence"/>
</dbReference>
<name>A0A8X8ASL5_BRACI</name>
<protein>
    <submittedName>
        <fullName evidence="1">Uncharacterized protein</fullName>
    </submittedName>
</protein>
<gene>
    <name evidence="1" type="ORF">Bca52824_023431</name>
</gene>
<dbReference type="AlphaFoldDB" id="A0A8X8ASL5"/>
<reference evidence="1 2" key="1">
    <citation type="submission" date="2020-02" db="EMBL/GenBank/DDBJ databases">
        <authorList>
            <person name="Ma Q."/>
            <person name="Huang Y."/>
            <person name="Song X."/>
            <person name="Pei D."/>
        </authorList>
    </citation>
    <scope>NUCLEOTIDE SEQUENCE [LARGE SCALE GENOMIC DNA]</scope>
    <source>
        <strain evidence="1">Sxm20200214</strain>
        <tissue evidence="1">Leaf</tissue>
    </source>
</reference>
<dbReference type="EMBL" id="JAAMPC010000005">
    <property type="protein sequence ID" value="KAG2311874.1"/>
    <property type="molecule type" value="Genomic_DNA"/>
</dbReference>
<accession>A0A8X8ASL5</accession>
<sequence length="136" mass="16164">MTDPYYADMKQHKRDYDLLEAVTYAHYCIPKKCTCGGPITVETDKRGRNYYICKDFKDNGLHIKHACLHAIEEELNELKKQYAEDVSLRCKLQYELAQMREEIEELEKFMNMGALILCYLKLRTCVVFYLCVMYHL</sequence>